<dbReference type="Proteomes" id="UP001631969">
    <property type="component" value="Unassembled WGS sequence"/>
</dbReference>
<reference evidence="1" key="1">
    <citation type="submission" date="2024-12" db="EMBL/GenBank/DDBJ databases">
        <authorList>
            <person name="Wu N."/>
        </authorList>
    </citation>
    <scope>NUCLEOTIDE SEQUENCE</scope>
    <source>
        <strain evidence="1">P15</strain>
    </source>
</reference>
<proteinExistence type="predicted"/>
<keyword evidence="1" id="KW-0808">Transferase</keyword>
<sequence length="198" mass="22202">MNIGLTGGIACGKSTVSRLLASRGAIVIDADILAREVVEPGAPALAEVVRVFGPDMLNGDGTLNRKQLGKVVFENDAKRKQLEELLHPAIIQLLQERMAEAERLQPDKLVVADVPLLYEAQMEDLFQEVLVVAVDREIQLERLMQRDGLNREEAEHRIDAQMPLEWKKEWADVVIDNSGTPEETERQVEQYLRKKGLA</sequence>
<protein>
    <submittedName>
        <fullName evidence="1">Dephospho-CoA kinase</fullName>
        <ecNumber evidence="1">2.7.1.24</ecNumber>
    </submittedName>
</protein>
<keyword evidence="1" id="KW-0418">Kinase</keyword>
<gene>
    <name evidence="1" type="primary">coaE</name>
    <name evidence="1" type="ORF">ACI1P1_28440</name>
</gene>
<organism evidence="1 2">
    <name type="scientific">Paenibacillus mesotrionivorans</name>
    <dbReference type="NCBI Taxonomy" id="3160968"/>
    <lineage>
        <taxon>Bacteria</taxon>
        <taxon>Bacillati</taxon>
        <taxon>Bacillota</taxon>
        <taxon>Bacilli</taxon>
        <taxon>Bacillales</taxon>
        <taxon>Paenibacillaceae</taxon>
        <taxon>Paenibacillus</taxon>
    </lineage>
</organism>
<evidence type="ECO:0000313" key="1">
    <source>
        <dbReference type="EMBL" id="MFM9332229.1"/>
    </source>
</evidence>
<dbReference type="EMBL" id="JBJURJ010000027">
    <property type="protein sequence ID" value="MFM9332229.1"/>
    <property type="molecule type" value="Genomic_DNA"/>
</dbReference>
<evidence type="ECO:0000313" key="2">
    <source>
        <dbReference type="Proteomes" id="UP001631969"/>
    </source>
</evidence>
<keyword evidence="2" id="KW-1185">Reference proteome</keyword>
<comment type="caution">
    <text evidence="1">The sequence shown here is derived from an EMBL/GenBank/DDBJ whole genome shotgun (WGS) entry which is preliminary data.</text>
</comment>
<dbReference type="EC" id="2.7.1.24" evidence="1"/>
<name>A0ACC7P7K1_9BACL</name>
<accession>A0ACC7P7K1</accession>